<dbReference type="AlphaFoldDB" id="A0A1G4B078"/>
<comment type="caution">
    <text evidence="2">The sequence shown here is derived from an EMBL/GenBank/DDBJ whole genome shotgun (WGS) entry which is preliminary data.</text>
</comment>
<sequence length="294" mass="34045">MTLLVCRVCDRLSFDPVPDVPSDDEDGEDNDEQPHQAPMIPLRRKKLDALQFVVLPAPSHDGTPTYAAYLKPKVAPQPDDWDYSSHQQAPFGMVVYDTTPSSTPTRAAKMAHAISRRTLRRNVEWGRERIEVVCFPLPSHLTARERATACIRHHGHEIRSRVVMEDIDDAKFWFLPERFQDEWYGRGIAIVYRLEDSWEGAFECDETDIHIEEEGAQSPYGSFATVYWRPREETWEYYEDEFRPENRVKVRRYGLESIGRMLGREGVGNSIRGFYEHFAPDGVLDRELAVAKTR</sequence>
<proteinExistence type="predicted"/>
<gene>
    <name evidence="2" type="ORF">CORC01_09898</name>
</gene>
<keyword evidence="3" id="KW-1185">Reference proteome</keyword>
<evidence type="ECO:0000313" key="3">
    <source>
        <dbReference type="Proteomes" id="UP000176998"/>
    </source>
</evidence>
<name>A0A1G4B078_9PEZI</name>
<reference evidence="2 3" key="1">
    <citation type="submission" date="2016-09" db="EMBL/GenBank/DDBJ databases">
        <authorList>
            <person name="Capua I."/>
            <person name="De Benedictis P."/>
            <person name="Joannis T."/>
            <person name="Lombin L.H."/>
            <person name="Cattoli G."/>
        </authorList>
    </citation>
    <scope>NUCLEOTIDE SEQUENCE [LARGE SCALE GENOMIC DNA]</scope>
    <source>
        <strain evidence="2 3">IMI 309357</strain>
    </source>
</reference>
<dbReference type="OrthoDB" id="4837163at2759"/>
<evidence type="ECO:0000313" key="2">
    <source>
        <dbReference type="EMBL" id="OHE94791.1"/>
    </source>
</evidence>
<dbReference type="GeneID" id="34563037"/>
<dbReference type="Proteomes" id="UP000176998">
    <property type="component" value="Unassembled WGS sequence"/>
</dbReference>
<dbReference type="EMBL" id="MJBS01000093">
    <property type="protein sequence ID" value="OHE94791.1"/>
    <property type="molecule type" value="Genomic_DNA"/>
</dbReference>
<evidence type="ECO:0000256" key="1">
    <source>
        <dbReference type="SAM" id="MobiDB-lite"/>
    </source>
</evidence>
<feature type="compositionally biased region" description="Acidic residues" evidence="1">
    <location>
        <begin position="21"/>
        <end position="31"/>
    </location>
</feature>
<organism evidence="2 3">
    <name type="scientific">Colletotrichum orchidophilum</name>
    <dbReference type="NCBI Taxonomy" id="1209926"/>
    <lineage>
        <taxon>Eukaryota</taxon>
        <taxon>Fungi</taxon>
        <taxon>Dikarya</taxon>
        <taxon>Ascomycota</taxon>
        <taxon>Pezizomycotina</taxon>
        <taxon>Sordariomycetes</taxon>
        <taxon>Hypocreomycetidae</taxon>
        <taxon>Glomerellales</taxon>
        <taxon>Glomerellaceae</taxon>
        <taxon>Colletotrichum</taxon>
    </lineage>
</organism>
<protein>
    <submittedName>
        <fullName evidence="2">Uncharacterized protein</fullName>
    </submittedName>
</protein>
<accession>A0A1G4B078</accession>
<dbReference type="RefSeq" id="XP_022471953.1">
    <property type="nucleotide sequence ID" value="XM_022621527.1"/>
</dbReference>
<feature type="region of interest" description="Disordered" evidence="1">
    <location>
        <begin position="16"/>
        <end position="38"/>
    </location>
</feature>